<gene>
    <name evidence="18" type="ORF">TCAL_08796</name>
</gene>
<comment type="similarity">
    <text evidence="2">Belongs to the protein kinase superfamily. CAMK Ser/Thr protein kinase family. SNF1 subfamily.</text>
</comment>
<proteinExistence type="inferred from homology"/>
<feature type="compositionally biased region" description="Polar residues" evidence="15">
    <location>
        <begin position="18"/>
        <end position="32"/>
    </location>
</feature>
<dbReference type="PROSITE" id="PS00108">
    <property type="entry name" value="PROTEIN_KINASE_ST"/>
    <property type="match status" value="1"/>
</dbReference>
<keyword evidence="4" id="KW-0723">Serine/threonine-protein kinase</keyword>
<dbReference type="GO" id="GO:0035556">
    <property type="term" value="P:intracellular signal transduction"/>
    <property type="evidence" value="ECO:0007669"/>
    <property type="project" value="TreeGrafter"/>
</dbReference>
<keyword evidence="8" id="KW-0418">Kinase</keyword>
<feature type="compositionally biased region" description="Polar residues" evidence="15">
    <location>
        <begin position="737"/>
        <end position="746"/>
    </location>
</feature>
<evidence type="ECO:0000256" key="10">
    <source>
        <dbReference type="ARBA" id="ARBA00022842"/>
    </source>
</evidence>
<dbReference type="FunFam" id="1.10.510.10:FF:000064">
    <property type="entry name" value="BR serine/threonine-protein kinase 2"/>
    <property type="match status" value="1"/>
</dbReference>
<evidence type="ECO:0000256" key="9">
    <source>
        <dbReference type="ARBA" id="ARBA00022840"/>
    </source>
</evidence>
<evidence type="ECO:0000256" key="8">
    <source>
        <dbReference type="ARBA" id="ARBA00022777"/>
    </source>
</evidence>
<evidence type="ECO:0000256" key="5">
    <source>
        <dbReference type="ARBA" id="ARBA00022679"/>
    </source>
</evidence>
<evidence type="ECO:0000256" key="12">
    <source>
        <dbReference type="ARBA" id="ARBA00047899"/>
    </source>
</evidence>
<accession>A0A553P5R7</accession>
<feature type="compositionally biased region" description="Basic and acidic residues" evidence="15">
    <location>
        <begin position="1"/>
        <end position="11"/>
    </location>
</feature>
<feature type="compositionally biased region" description="Low complexity" evidence="15">
    <location>
        <begin position="875"/>
        <end position="887"/>
    </location>
</feature>
<evidence type="ECO:0000256" key="15">
    <source>
        <dbReference type="SAM" id="MobiDB-lite"/>
    </source>
</evidence>
<feature type="binding site" evidence="14">
    <location>
        <position position="76"/>
    </location>
    <ligand>
        <name>ATP</name>
        <dbReference type="ChEBI" id="CHEBI:30616"/>
    </ligand>
</feature>
<dbReference type="STRING" id="6832.A0A553P5R7"/>
<dbReference type="CDD" id="cd14081">
    <property type="entry name" value="STKc_BRSK1_2"/>
    <property type="match status" value="1"/>
</dbReference>
<feature type="region of interest" description="Disordered" evidence="15">
    <location>
        <begin position="1"/>
        <end position="36"/>
    </location>
</feature>
<feature type="region of interest" description="Disordered" evidence="15">
    <location>
        <begin position="412"/>
        <end position="530"/>
    </location>
</feature>
<dbReference type="PROSITE" id="PS50030">
    <property type="entry name" value="UBA"/>
    <property type="match status" value="1"/>
</dbReference>
<reference evidence="18 19" key="1">
    <citation type="journal article" date="2018" name="Nat. Ecol. Evol.">
        <title>Genomic signatures of mitonuclear coevolution across populations of Tigriopus californicus.</title>
        <authorList>
            <person name="Barreto F.S."/>
            <person name="Watson E.T."/>
            <person name="Lima T.G."/>
            <person name="Willett C.S."/>
            <person name="Edmands S."/>
            <person name="Li W."/>
            <person name="Burton R.S."/>
        </authorList>
    </citation>
    <scope>NUCLEOTIDE SEQUENCE [LARGE SCALE GENOMIC DNA]</scope>
    <source>
        <strain evidence="18 19">San Diego</strain>
    </source>
</reference>
<dbReference type="InterPro" id="IPR017441">
    <property type="entry name" value="Protein_kinase_ATP_BS"/>
</dbReference>
<feature type="compositionally biased region" description="Basic and acidic residues" evidence="15">
    <location>
        <begin position="727"/>
        <end position="736"/>
    </location>
</feature>
<evidence type="ECO:0000256" key="6">
    <source>
        <dbReference type="ARBA" id="ARBA00022723"/>
    </source>
</evidence>
<comment type="catalytic activity">
    <reaction evidence="13">
        <text>L-seryl-[protein] + ATP = O-phospho-L-seryl-[protein] + ADP + H(+)</text>
        <dbReference type="Rhea" id="RHEA:17989"/>
        <dbReference type="Rhea" id="RHEA-COMP:9863"/>
        <dbReference type="Rhea" id="RHEA-COMP:11604"/>
        <dbReference type="ChEBI" id="CHEBI:15378"/>
        <dbReference type="ChEBI" id="CHEBI:29999"/>
        <dbReference type="ChEBI" id="CHEBI:30616"/>
        <dbReference type="ChEBI" id="CHEBI:83421"/>
        <dbReference type="ChEBI" id="CHEBI:456216"/>
        <dbReference type="EC" id="2.7.11.1"/>
    </reaction>
</comment>
<dbReference type="PANTHER" id="PTHR24346">
    <property type="entry name" value="MAP/MICROTUBULE AFFINITY-REGULATING KINASE"/>
    <property type="match status" value="1"/>
</dbReference>
<evidence type="ECO:0000259" key="16">
    <source>
        <dbReference type="PROSITE" id="PS50011"/>
    </source>
</evidence>
<evidence type="ECO:0000256" key="7">
    <source>
        <dbReference type="ARBA" id="ARBA00022741"/>
    </source>
</evidence>
<evidence type="ECO:0000256" key="13">
    <source>
        <dbReference type="ARBA" id="ARBA00048679"/>
    </source>
</evidence>
<dbReference type="Gene3D" id="1.10.510.10">
    <property type="entry name" value="Transferase(Phosphotransferase) domain 1"/>
    <property type="match status" value="1"/>
</dbReference>
<dbReference type="GO" id="GO:0046872">
    <property type="term" value="F:metal ion binding"/>
    <property type="evidence" value="ECO:0007669"/>
    <property type="project" value="UniProtKB-KW"/>
</dbReference>
<evidence type="ECO:0000256" key="3">
    <source>
        <dbReference type="ARBA" id="ARBA00012513"/>
    </source>
</evidence>
<dbReference type="AlphaFoldDB" id="A0A553P5R7"/>
<protein>
    <recommendedName>
        <fullName evidence="3">non-specific serine/threonine protein kinase</fullName>
        <ecNumber evidence="3">2.7.11.1</ecNumber>
    </recommendedName>
</protein>
<dbReference type="GO" id="GO:0005524">
    <property type="term" value="F:ATP binding"/>
    <property type="evidence" value="ECO:0007669"/>
    <property type="project" value="UniProtKB-UniRule"/>
</dbReference>
<dbReference type="GO" id="GO:0005737">
    <property type="term" value="C:cytoplasm"/>
    <property type="evidence" value="ECO:0007669"/>
    <property type="project" value="TreeGrafter"/>
</dbReference>
<evidence type="ECO:0000256" key="11">
    <source>
        <dbReference type="ARBA" id="ARBA00022902"/>
    </source>
</evidence>
<evidence type="ECO:0000256" key="4">
    <source>
        <dbReference type="ARBA" id="ARBA00022527"/>
    </source>
</evidence>
<keyword evidence="7 14" id="KW-0547">Nucleotide-binding</keyword>
<feature type="domain" description="UBA" evidence="17">
    <location>
        <begin position="326"/>
        <end position="368"/>
    </location>
</feature>
<evidence type="ECO:0000259" key="17">
    <source>
        <dbReference type="PROSITE" id="PS50030"/>
    </source>
</evidence>
<comment type="catalytic activity">
    <reaction evidence="12">
        <text>L-threonyl-[protein] + ATP = O-phospho-L-threonyl-[protein] + ADP + H(+)</text>
        <dbReference type="Rhea" id="RHEA:46608"/>
        <dbReference type="Rhea" id="RHEA-COMP:11060"/>
        <dbReference type="Rhea" id="RHEA-COMP:11605"/>
        <dbReference type="ChEBI" id="CHEBI:15378"/>
        <dbReference type="ChEBI" id="CHEBI:30013"/>
        <dbReference type="ChEBI" id="CHEBI:30616"/>
        <dbReference type="ChEBI" id="CHEBI:61977"/>
        <dbReference type="ChEBI" id="CHEBI:456216"/>
        <dbReference type="EC" id="2.7.11.1"/>
    </reaction>
</comment>
<feature type="compositionally biased region" description="Polar residues" evidence="15">
    <location>
        <begin position="755"/>
        <end position="790"/>
    </location>
</feature>
<dbReference type="GO" id="GO:0004674">
    <property type="term" value="F:protein serine/threonine kinase activity"/>
    <property type="evidence" value="ECO:0007669"/>
    <property type="project" value="UniProtKB-KW"/>
</dbReference>
<organism evidence="18 19">
    <name type="scientific">Tigriopus californicus</name>
    <name type="common">Marine copepod</name>
    <dbReference type="NCBI Taxonomy" id="6832"/>
    <lineage>
        <taxon>Eukaryota</taxon>
        <taxon>Metazoa</taxon>
        <taxon>Ecdysozoa</taxon>
        <taxon>Arthropoda</taxon>
        <taxon>Crustacea</taxon>
        <taxon>Multicrustacea</taxon>
        <taxon>Hexanauplia</taxon>
        <taxon>Copepoda</taxon>
        <taxon>Harpacticoida</taxon>
        <taxon>Harpacticidae</taxon>
        <taxon>Tigriopus</taxon>
    </lineage>
</organism>
<sequence>MSTKDRTESSDKGPLAKSTANSGSTNAGNPTTKPAIPYEAHQYVGPYRLEKTLGKGQTGLVKLGTHCVLGKKVAIKIINKDKLTESVLQKVEREIAIMKLIEHPHVLGLHDVYENRKYLYLVLEHVPGGELFDYLVKKGRLTPKEARRFFRQIISALDFCHSHSICHRDLKPENLLLDDKNNIKVADFGMASLQPMGSMLETSCGSPHYACPEVIRGEKYDGRRADVWSCGVILYALLVGALPFDDDNLRQLLEKVKRGQFHIPHFVPPDCQNLLRGMIEINPEKRLTLKDVNRHPWACAGGKGELELEAPMMEVVQTHIIPARDTIDEDVLRAITSLGCFKDKDKLVECLLEPNHNTEKVIYFLLLDRKKRRPSYEDESDVVVRNRCGSQDPPKKRIDSYSWKNGFAYSQLSRGSPMTPRRQLYSPCPRRKEIDTLSGVGIRSVGSRRRQFSASPTHNNNTQHVSTSPLPSPKLQRQSSPRLAPSSQMKDPAQHALDTSAPLTGASPHSNHDTDQLLPTPPGSPSTAHWRSRLNSIKNNLLGSPRFHRRKMQGFEESVTPTPESSPELTKRSWFGSLISTDKDETYTIIVKGKSLAQIKADLIHAFLSITDLQHNVISPLSFHLEYKRGSTAPTMFQRQVKMQVDMSHVSSIDRGPEALFAITFTLISGNIRRFRRICEHTQSVVSVVRRPPPHSPRAQRKATSKSTSKSSSNADISESSSCNSEMSERLCEKPQPHNQGSSFAPTRQGHRQIPNVNGNEMSRPSSRASEKSNGTCNQESMEANENTLNVRKKSTDHCKSDVLLSRVVVSSTPPILPVGSNEVEDNTNSKDSKGIIIHRFGPEPSKRPPLADESIFHPVNSLLSSFGEERKAHSSPSSTSPPGSHPAQTAFPVHLPHPAQPAVPPSSTSSSSSSKADDSNSRV</sequence>
<dbReference type="OMA" id="DTHCVPV"/>
<dbReference type="InterPro" id="IPR000719">
    <property type="entry name" value="Prot_kinase_dom"/>
</dbReference>
<dbReference type="InterPro" id="IPR048622">
    <property type="entry name" value="BRSK1_2-like_UBA"/>
</dbReference>
<evidence type="ECO:0000313" key="18">
    <source>
        <dbReference type="EMBL" id="TRY73024.1"/>
    </source>
</evidence>
<dbReference type="OrthoDB" id="504170at2759"/>
<dbReference type="EMBL" id="VCGU01000007">
    <property type="protein sequence ID" value="TRY73024.1"/>
    <property type="molecule type" value="Genomic_DNA"/>
</dbReference>
<dbReference type="PROSITE" id="PS50011">
    <property type="entry name" value="PROTEIN_KINASE_DOM"/>
    <property type="match status" value="1"/>
</dbReference>
<evidence type="ECO:0000313" key="19">
    <source>
        <dbReference type="Proteomes" id="UP000318571"/>
    </source>
</evidence>
<feature type="region of interest" description="Disordered" evidence="15">
    <location>
        <begin position="686"/>
        <end position="792"/>
    </location>
</feature>
<keyword evidence="19" id="KW-1185">Reference proteome</keyword>
<keyword evidence="10" id="KW-0460">Magnesium</keyword>
<keyword evidence="6" id="KW-0479">Metal-binding</keyword>
<dbReference type="EC" id="2.7.11.1" evidence="3"/>
<dbReference type="GO" id="GO:0007399">
    <property type="term" value="P:nervous system development"/>
    <property type="evidence" value="ECO:0007669"/>
    <property type="project" value="UniProtKB-KW"/>
</dbReference>
<comment type="cofactor">
    <cofactor evidence="1">
        <name>Mg(2+)</name>
        <dbReference type="ChEBI" id="CHEBI:18420"/>
    </cofactor>
</comment>
<dbReference type="SUPFAM" id="SSF56112">
    <property type="entry name" value="Protein kinase-like (PK-like)"/>
    <property type="match status" value="1"/>
</dbReference>
<dbReference type="PANTHER" id="PTHR24346:SF36">
    <property type="entry name" value="SERINE_THREONINE-PROTEIN KINASE BRSK1 ISOFORM X1-RELATED"/>
    <property type="match status" value="1"/>
</dbReference>
<dbReference type="FunFam" id="3.30.200.20:FF:000003">
    <property type="entry name" value="Non-specific serine/threonine protein kinase"/>
    <property type="match status" value="1"/>
</dbReference>
<dbReference type="Pfam" id="PF21115">
    <property type="entry name" value="UBA_BRSK"/>
    <property type="match status" value="1"/>
</dbReference>
<dbReference type="CDD" id="cd14340">
    <property type="entry name" value="UBA_BRSK"/>
    <property type="match status" value="1"/>
</dbReference>
<evidence type="ECO:0000256" key="1">
    <source>
        <dbReference type="ARBA" id="ARBA00001946"/>
    </source>
</evidence>
<dbReference type="Pfam" id="PF21122">
    <property type="entry name" value="KA1_BRSK"/>
    <property type="match status" value="1"/>
</dbReference>
<dbReference type="Proteomes" id="UP000318571">
    <property type="component" value="Chromosome 3"/>
</dbReference>
<keyword evidence="11" id="KW-0524">Neurogenesis</keyword>
<feature type="compositionally biased region" description="Polar residues" evidence="15">
    <location>
        <begin position="452"/>
        <end position="489"/>
    </location>
</feature>
<keyword evidence="9 14" id="KW-0067">ATP-binding</keyword>
<evidence type="ECO:0000256" key="2">
    <source>
        <dbReference type="ARBA" id="ARBA00006234"/>
    </source>
</evidence>
<name>A0A553P5R7_TIGCA</name>
<dbReference type="Pfam" id="PF00069">
    <property type="entry name" value="Pkinase"/>
    <property type="match status" value="1"/>
</dbReference>
<dbReference type="SMART" id="SM00220">
    <property type="entry name" value="S_TKc"/>
    <property type="match status" value="1"/>
</dbReference>
<dbReference type="InterPro" id="IPR008271">
    <property type="entry name" value="Ser/Thr_kinase_AS"/>
</dbReference>
<dbReference type="InterPro" id="IPR015940">
    <property type="entry name" value="UBA"/>
</dbReference>
<keyword evidence="5" id="KW-0808">Transferase</keyword>
<comment type="caution">
    <text evidence="18">The sequence shown here is derived from an EMBL/GenBank/DDBJ whole genome shotgun (WGS) entry which is preliminary data.</text>
</comment>
<feature type="region of interest" description="Disordered" evidence="15">
    <location>
        <begin position="819"/>
        <end position="924"/>
    </location>
</feature>
<evidence type="ECO:0000256" key="14">
    <source>
        <dbReference type="PROSITE-ProRule" id="PRU10141"/>
    </source>
</evidence>
<dbReference type="InterPro" id="IPR011009">
    <property type="entry name" value="Kinase-like_dom_sf"/>
</dbReference>
<feature type="compositionally biased region" description="Basic and acidic residues" evidence="15">
    <location>
        <begin position="841"/>
        <end position="851"/>
    </location>
</feature>
<dbReference type="PROSITE" id="PS00107">
    <property type="entry name" value="PROTEIN_KINASE_ATP"/>
    <property type="match status" value="1"/>
</dbReference>
<feature type="compositionally biased region" description="Low complexity" evidence="15">
    <location>
        <begin position="705"/>
        <end position="726"/>
    </location>
</feature>
<feature type="domain" description="Protein kinase" evidence="16">
    <location>
        <begin position="47"/>
        <end position="298"/>
    </location>
</feature>